<dbReference type="OrthoDB" id="1412480at2"/>
<dbReference type="RefSeq" id="WP_072765069.1">
    <property type="nucleotide sequence ID" value="NZ_FQYX01000021.1"/>
</dbReference>
<accession>A0A1M6J965</accession>
<reference evidence="2" key="1">
    <citation type="submission" date="2016-11" db="EMBL/GenBank/DDBJ databases">
        <authorList>
            <person name="Varghese N."/>
            <person name="Submissions S."/>
        </authorList>
    </citation>
    <scope>NUCLEOTIDE SEQUENCE [LARGE SCALE GENOMIC DNA]</scope>
    <source>
        <strain evidence="2">CGMCC 1.8863</strain>
    </source>
</reference>
<gene>
    <name evidence="1" type="ORF">SAMN04487911_1218</name>
</gene>
<sequence length="525" mass="59757">MAYLKKSTLFLFLGVLSLGVVGNYMVQLYVEKRLGEFLDINTPPHMEIQYQEMEVNLLQGKLRLGDISVAVFSRDSLGLKPSKELTIASFQLNGFNLWEYYYKNTVYIKEVLVDKPELRSYSSADLPKNKSHSDSNNVSSPSISIDNFNIKDGSFIEMERESGTVLTDIENFDLALMKVQTDAAILRNKIPIRYGEVGLEVHKIYAHIGNYEELRLERISLKDKELVFSDMNIRSKYSKQQLSRKLITERDYIDLKIPQIALQEFALEELEGSIWIKSVKGEIKGAQLALFRDKLVNDDLEKKPMYSKMLRELPFKIDVSELLIIDGHIEYEELVNANVKAGRLFFDAVDATVNNLSNTYEPGEKTTIVAKANFMGAGKVNLDWDFDVNNKNDAFIASGAFQNFEVEGINSFLENNLRVQAKGMASEIYFTISGNNTRARSDMKMKYKNFEFVVLKKDGQGINKLITALGNLLLKKGSKSNSDGYRYGAAQTEREETKSFFNYVWINLRDALVTTITGNGKKDRK</sequence>
<evidence type="ECO:0008006" key="3">
    <source>
        <dbReference type="Google" id="ProtNLM"/>
    </source>
</evidence>
<protein>
    <recommendedName>
        <fullName evidence="3">DUF748 domain-containing protein</fullName>
    </recommendedName>
</protein>
<dbReference type="Proteomes" id="UP000184231">
    <property type="component" value="Unassembled WGS sequence"/>
</dbReference>
<keyword evidence="2" id="KW-1185">Reference proteome</keyword>
<proteinExistence type="predicted"/>
<dbReference type="EMBL" id="FQYX01000021">
    <property type="protein sequence ID" value="SHJ43239.1"/>
    <property type="molecule type" value="Genomic_DNA"/>
</dbReference>
<evidence type="ECO:0000313" key="2">
    <source>
        <dbReference type="Proteomes" id="UP000184231"/>
    </source>
</evidence>
<name>A0A1M6J965_9FLAO</name>
<dbReference type="STRING" id="558155.SAMN04487911_1218"/>
<evidence type="ECO:0000313" key="1">
    <source>
        <dbReference type="EMBL" id="SHJ43239.1"/>
    </source>
</evidence>
<organism evidence="1 2">
    <name type="scientific">Arenibacter nanhaiticus</name>
    <dbReference type="NCBI Taxonomy" id="558155"/>
    <lineage>
        <taxon>Bacteria</taxon>
        <taxon>Pseudomonadati</taxon>
        <taxon>Bacteroidota</taxon>
        <taxon>Flavobacteriia</taxon>
        <taxon>Flavobacteriales</taxon>
        <taxon>Flavobacteriaceae</taxon>
        <taxon>Arenibacter</taxon>
    </lineage>
</organism>
<dbReference type="AlphaFoldDB" id="A0A1M6J965"/>